<dbReference type="EMBL" id="JAJEPS010000006">
    <property type="protein sequence ID" value="MCC2126127.1"/>
    <property type="molecule type" value="Genomic_DNA"/>
</dbReference>
<dbReference type="Gene3D" id="2.40.420.20">
    <property type="match status" value="1"/>
</dbReference>
<evidence type="ECO:0000256" key="1">
    <source>
        <dbReference type="ARBA" id="ARBA00009477"/>
    </source>
</evidence>
<dbReference type="InterPro" id="IPR058637">
    <property type="entry name" value="YknX-like_C"/>
</dbReference>
<organism evidence="5 6">
    <name type="scientific">Hominiventricola filiformis</name>
    <dbReference type="NCBI Taxonomy" id="2885352"/>
    <lineage>
        <taxon>Bacteria</taxon>
        <taxon>Bacillati</taxon>
        <taxon>Bacillota</taxon>
        <taxon>Clostridia</taxon>
        <taxon>Lachnospirales</taxon>
        <taxon>Lachnospiraceae</taxon>
        <taxon>Hominiventricola</taxon>
    </lineage>
</organism>
<dbReference type="Proteomes" id="UP001198220">
    <property type="component" value="Unassembled WGS sequence"/>
</dbReference>
<evidence type="ECO:0000259" key="4">
    <source>
        <dbReference type="Pfam" id="PF25989"/>
    </source>
</evidence>
<dbReference type="GO" id="GO:0015562">
    <property type="term" value="F:efflux transmembrane transporter activity"/>
    <property type="evidence" value="ECO:0007669"/>
    <property type="project" value="TreeGrafter"/>
</dbReference>
<feature type="coiled-coil region" evidence="2">
    <location>
        <begin position="120"/>
        <end position="229"/>
    </location>
</feature>
<reference evidence="5 6" key="1">
    <citation type="submission" date="2021-10" db="EMBL/GenBank/DDBJ databases">
        <title>Anaerobic single-cell dispensing facilitates the cultivation of human gut bacteria.</title>
        <authorList>
            <person name="Afrizal A."/>
        </authorList>
    </citation>
    <scope>NUCLEOTIDE SEQUENCE [LARGE SCALE GENOMIC DNA]</scope>
    <source>
        <strain evidence="5 6">CLA-AA-H276</strain>
    </source>
</reference>
<gene>
    <name evidence="5" type="ORF">LKD36_08040</name>
</gene>
<evidence type="ECO:0000313" key="6">
    <source>
        <dbReference type="Proteomes" id="UP001198220"/>
    </source>
</evidence>
<keyword evidence="3" id="KW-1133">Transmembrane helix</keyword>
<dbReference type="AlphaFoldDB" id="A0AAE3DAS8"/>
<evidence type="ECO:0000256" key="2">
    <source>
        <dbReference type="SAM" id="Coils"/>
    </source>
</evidence>
<protein>
    <submittedName>
        <fullName evidence="5">Efflux RND transporter periplasmic adaptor subunit</fullName>
    </submittedName>
</protein>
<sequence>MILKKSKAKKEKNTTELTVQKKTLTPEQKKKRKKRIIAGVAAVVIVGFAVSRMLTPAALPMVSVRSAQVGNIEQSVDASGTVTTEESKTYFSPVGAKISECKVQAGDAVAAGDVMLVYDAQDLEERQKEAELQNDEAKYTYENTVGKSNKDASEYSRSSHDVEILEQQVEDWKAEVHALKQYITDMGCFLREAQNEGHENDVEEYQNKIDQANNTLMVKEEELADFQSNLSEQKGIKNSTEDSMLTASGKKQIEATKDLAALKASQVTDAVAQMKDGLKAEFNGVVTDVKAVNGGTVEENGELLTVESTENVCVKVSLNKSDLEKVKEGQKAAITIVGKPYEGTVTRISRSATKNEKGAALVTAEIHIDNPDQDLYLGVDGKVTIQGNKAENVVTVPIEAVNIGKDGSFVYIVNENGMIEKRIITTGLSSAEATEVKEGLDGTEQVVLSVDAGIEEGMQVTPVEE</sequence>
<keyword evidence="3" id="KW-0472">Membrane</keyword>
<proteinExistence type="inferred from homology"/>
<feature type="transmembrane region" description="Helical" evidence="3">
    <location>
        <begin position="36"/>
        <end position="54"/>
    </location>
</feature>
<dbReference type="Gene3D" id="2.40.30.170">
    <property type="match status" value="1"/>
</dbReference>
<dbReference type="PANTHER" id="PTHR30469">
    <property type="entry name" value="MULTIDRUG RESISTANCE PROTEIN MDTA"/>
    <property type="match status" value="1"/>
</dbReference>
<dbReference type="RefSeq" id="WP_308459281.1">
    <property type="nucleotide sequence ID" value="NZ_JAJEPS010000006.1"/>
</dbReference>
<keyword evidence="2" id="KW-0175">Coiled coil</keyword>
<evidence type="ECO:0000256" key="3">
    <source>
        <dbReference type="SAM" id="Phobius"/>
    </source>
</evidence>
<dbReference type="NCBIfam" id="TIGR01730">
    <property type="entry name" value="RND_mfp"/>
    <property type="match status" value="1"/>
</dbReference>
<keyword evidence="6" id="KW-1185">Reference proteome</keyword>
<dbReference type="InterPro" id="IPR006143">
    <property type="entry name" value="RND_pump_MFP"/>
</dbReference>
<dbReference type="Gene3D" id="2.40.50.100">
    <property type="match status" value="1"/>
</dbReference>
<feature type="domain" description="YknX-like C-terminal permuted SH3-like" evidence="4">
    <location>
        <begin position="393"/>
        <end position="461"/>
    </location>
</feature>
<accession>A0AAE3DAS8</accession>
<comment type="similarity">
    <text evidence="1">Belongs to the membrane fusion protein (MFP) (TC 8.A.1) family.</text>
</comment>
<dbReference type="Pfam" id="PF25989">
    <property type="entry name" value="YknX_C"/>
    <property type="match status" value="1"/>
</dbReference>
<dbReference type="GO" id="GO:1990281">
    <property type="term" value="C:efflux pump complex"/>
    <property type="evidence" value="ECO:0007669"/>
    <property type="project" value="TreeGrafter"/>
</dbReference>
<keyword evidence="3" id="KW-0812">Transmembrane</keyword>
<evidence type="ECO:0000313" key="5">
    <source>
        <dbReference type="EMBL" id="MCC2126127.1"/>
    </source>
</evidence>
<name>A0AAE3DAS8_9FIRM</name>
<dbReference type="PANTHER" id="PTHR30469:SF33">
    <property type="entry name" value="SLR1207 PROTEIN"/>
    <property type="match status" value="1"/>
</dbReference>
<comment type="caution">
    <text evidence="5">The sequence shown here is derived from an EMBL/GenBank/DDBJ whole genome shotgun (WGS) entry which is preliminary data.</text>
</comment>